<dbReference type="SUPFAM" id="SSF140453">
    <property type="entry name" value="EsxAB dimer-like"/>
    <property type="match status" value="1"/>
</dbReference>
<dbReference type="Proteomes" id="UP001597286">
    <property type="component" value="Unassembled WGS sequence"/>
</dbReference>
<evidence type="ECO:0008006" key="3">
    <source>
        <dbReference type="Google" id="ProtNLM"/>
    </source>
</evidence>
<proteinExistence type="predicted"/>
<dbReference type="EMBL" id="JBHUFB010000008">
    <property type="protein sequence ID" value="MFD1811802.1"/>
    <property type="molecule type" value="Genomic_DNA"/>
</dbReference>
<evidence type="ECO:0000313" key="2">
    <source>
        <dbReference type="Proteomes" id="UP001597286"/>
    </source>
</evidence>
<keyword evidence="2" id="KW-1185">Reference proteome</keyword>
<accession>A0ABW4P064</accession>
<organism evidence="1 2">
    <name type="scientific">Rhodococcus gannanensis</name>
    <dbReference type="NCBI Taxonomy" id="1960308"/>
    <lineage>
        <taxon>Bacteria</taxon>
        <taxon>Bacillati</taxon>
        <taxon>Actinomycetota</taxon>
        <taxon>Actinomycetes</taxon>
        <taxon>Mycobacteriales</taxon>
        <taxon>Nocardiaceae</taxon>
        <taxon>Rhodococcus</taxon>
    </lineage>
</organism>
<comment type="caution">
    <text evidence="1">The sequence shown here is derived from an EMBL/GenBank/DDBJ whole genome shotgun (WGS) entry which is preliminary data.</text>
</comment>
<evidence type="ECO:0000313" key="1">
    <source>
        <dbReference type="EMBL" id="MFD1811802.1"/>
    </source>
</evidence>
<dbReference type="Gene3D" id="1.10.287.1060">
    <property type="entry name" value="ESAT-6-like"/>
    <property type="match status" value="1"/>
</dbReference>
<gene>
    <name evidence="1" type="ORF">ACFSJG_06210</name>
</gene>
<dbReference type="RefSeq" id="WP_378484343.1">
    <property type="nucleotide sequence ID" value="NZ_JBHUFB010000008.1"/>
</dbReference>
<sequence>MASMIVTSNHDTLFGVSADVDSLAARISDAIHTAGIEGSTHAGRWEGAASQQFHAKLGEFISLGYDLADQLHSGAATLRQLAWGLAAIGNVPLSIFGA</sequence>
<dbReference type="InterPro" id="IPR036689">
    <property type="entry name" value="ESAT-6-like_sf"/>
</dbReference>
<protein>
    <recommendedName>
        <fullName evidence="3">WXG100 family type VII secretion target</fullName>
    </recommendedName>
</protein>
<reference evidence="2" key="1">
    <citation type="journal article" date="2019" name="Int. J. Syst. Evol. Microbiol.">
        <title>The Global Catalogue of Microorganisms (GCM) 10K type strain sequencing project: providing services to taxonomists for standard genome sequencing and annotation.</title>
        <authorList>
            <consortium name="The Broad Institute Genomics Platform"/>
            <consortium name="The Broad Institute Genome Sequencing Center for Infectious Disease"/>
            <person name="Wu L."/>
            <person name="Ma J."/>
        </authorList>
    </citation>
    <scope>NUCLEOTIDE SEQUENCE [LARGE SCALE GENOMIC DNA]</scope>
    <source>
        <strain evidence="2">DT72</strain>
    </source>
</reference>
<name>A0ABW4P064_9NOCA</name>